<name>A0A0K2Y5Y3_HELHE</name>
<gene>
    <name evidence="9" type="ORF">HHE01_10890</name>
</gene>
<keyword evidence="7 8" id="KW-0472">Membrane</keyword>
<dbReference type="AlphaFoldDB" id="A0A0K2Y5Y3"/>
<reference evidence="10" key="1">
    <citation type="submission" date="2014-12" db="EMBL/GenBank/DDBJ databases">
        <authorList>
            <person name="Smet A."/>
        </authorList>
    </citation>
    <scope>NUCLEOTIDE SEQUENCE [LARGE SCALE GENOMIC DNA]</scope>
</reference>
<feature type="transmembrane region" description="Helical" evidence="8">
    <location>
        <begin position="523"/>
        <end position="542"/>
    </location>
</feature>
<dbReference type="InterPro" id="IPR003804">
    <property type="entry name" value="Lactate_perm"/>
</dbReference>
<proteinExistence type="inferred from homology"/>
<evidence type="ECO:0000256" key="7">
    <source>
        <dbReference type="ARBA" id="ARBA00023136"/>
    </source>
</evidence>
<accession>A0A0K2Y5Y3</accession>
<feature type="transmembrane region" description="Helical" evidence="8">
    <location>
        <begin position="437"/>
        <end position="455"/>
    </location>
</feature>
<keyword evidence="4 8" id="KW-1003">Cell membrane</keyword>
<protein>
    <recommendedName>
        <fullName evidence="8">L-lactate permease</fullName>
    </recommendedName>
</protein>
<feature type="transmembrane region" description="Helical" evidence="8">
    <location>
        <begin position="140"/>
        <end position="161"/>
    </location>
</feature>
<feature type="transmembrane region" description="Helical" evidence="8">
    <location>
        <begin position="251"/>
        <end position="268"/>
    </location>
</feature>
<evidence type="ECO:0000313" key="9">
    <source>
        <dbReference type="EMBL" id="CRI34243.1"/>
    </source>
</evidence>
<dbReference type="RefSeq" id="WP_015106335.1">
    <property type="nucleotide sequence ID" value="NZ_AP026684.1"/>
</dbReference>
<evidence type="ECO:0000256" key="1">
    <source>
        <dbReference type="ARBA" id="ARBA00004651"/>
    </source>
</evidence>
<keyword evidence="10" id="KW-1185">Reference proteome</keyword>
<feature type="transmembrane region" description="Helical" evidence="8">
    <location>
        <begin position="289"/>
        <end position="311"/>
    </location>
</feature>
<dbReference type="GO" id="GO:0015295">
    <property type="term" value="F:solute:proton symporter activity"/>
    <property type="evidence" value="ECO:0007669"/>
    <property type="project" value="TreeGrafter"/>
</dbReference>
<feature type="transmembrane region" description="Helical" evidence="8">
    <location>
        <begin position="197"/>
        <end position="216"/>
    </location>
</feature>
<feature type="transmembrane region" description="Helical" evidence="8">
    <location>
        <begin position="12"/>
        <end position="34"/>
    </location>
</feature>
<feature type="transmembrane region" description="Helical" evidence="8">
    <location>
        <begin position="223"/>
        <end position="239"/>
    </location>
</feature>
<evidence type="ECO:0000256" key="2">
    <source>
        <dbReference type="ARBA" id="ARBA00010100"/>
    </source>
</evidence>
<evidence type="ECO:0000313" key="10">
    <source>
        <dbReference type="Proteomes" id="UP000046090"/>
    </source>
</evidence>
<dbReference type="GO" id="GO:0015129">
    <property type="term" value="F:lactate transmembrane transporter activity"/>
    <property type="evidence" value="ECO:0007669"/>
    <property type="project" value="UniProtKB-UniRule"/>
</dbReference>
<dbReference type="PANTHER" id="PTHR30003">
    <property type="entry name" value="L-LACTATE PERMEASE"/>
    <property type="match status" value="1"/>
</dbReference>
<evidence type="ECO:0000256" key="5">
    <source>
        <dbReference type="ARBA" id="ARBA00022692"/>
    </source>
</evidence>
<feature type="transmembrane region" description="Helical" evidence="8">
    <location>
        <begin position="358"/>
        <end position="383"/>
    </location>
</feature>
<feature type="transmembrane region" description="Helical" evidence="8">
    <location>
        <begin position="115"/>
        <end position="134"/>
    </location>
</feature>
<feature type="transmembrane region" description="Helical" evidence="8">
    <location>
        <begin position="72"/>
        <end position="94"/>
    </location>
</feature>
<comment type="similarity">
    <text evidence="2 8">Belongs to the lactate permease family.</text>
</comment>
<dbReference type="GO" id="GO:0005886">
    <property type="term" value="C:plasma membrane"/>
    <property type="evidence" value="ECO:0007669"/>
    <property type="project" value="UniProtKB-SubCell"/>
</dbReference>
<dbReference type="Proteomes" id="UP000046090">
    <property type="component" value="Unassembled WGS sequence"/>
</dbReference>
<keyword evidence="6 8" id="KW-1133">Transmembrane helix</keyword>
<dbReference type="Pfam" id="PF02652">
    <property type="entry name" value="Lactate_perm"/>
    <property type="match status" value="1"/>
</dbReference>
<comment type="function">
    <text evidence="8">Uptake of L-lactate across the membrane. Can also transport D-lactate and glycolate.</text>
</comment>
<dbReference type="PANTHER" id="PTHR30003:SF0">
    <property type="entry name" value="GLYCOLATE PERMEASE GLCA-RELATED"/>
    <property type="match status" value="1"/>
</dbReference>
<sequence>MWHQVYAPLGGNIWLSALVAVLPIVLFFASLIVFKLKGHTAAFLSVGLSVAIALFIYKMPAVMVGASFVYGFLYGLWPIAWIIVAAIFLYKLSVKSGYFEILKESVQAITPDHRILVILIGFCFGSFLEGAIGFGGPVAITAAILVGLGLNPLYAAGLCLIANTAPVAFGAVGIPITAMAGAVGVSALSISAMAGKILFFISLLVPFFIVFLMDGFRGVKETFPAVFVAALSFALAQYLSSNYLGPELPGILSAIVSLIATAVFLRFWQPKHIFRSDGKEVSHEHPKHHICKVLVAWAPFIILIATIVIWTQPWFKALFTKGGALAFSSFYFEFSSISQKILKSAPFVFESKSAASPVVFKLPLINTVGTSILVAALISIFVLRVKASEAIEVFGDTLKEMRYPILTIGLVLSFAYVSNYSGISATMALALTHTGKAFTFFSPIIGWVGVFLTGSDTSSNLLFGSLQQLTANNLKIPEILTLTANTVGGTLGKMISPQSIAIACAAVGLAGKESDLFKFTVKYSIAFVVVIGIVVSVIAYGFPQVVPTT</sequence>
<organism evidence="9 10">
    <name type="scientific">Helicobacter heilmannii</name>
    <dbReference type="NCBI Taxonomy" id="35817"/>
    <lineage>
        <taxon>Bacteria</taxon>
        <taxon>Pseudomonadati</taxon>
        <taxon>Campylobacterota</taxon>
        <taxon>Epsilonproteobacteria</taxon>
        <taxon>Campylobacterales</taxon>
        <taxon>Helicobacteraceae</taxon>
        <taxon>Helicobacter</taxon>
    </lineage>
</organism>
<evidence type="ECO:0000256" key="4">
    <source>
        <dbReference type="ARBA" id="ARBA00022475"/>
    </source>
</evidence>
<evidence type="ECO:0000256" key="8">
    <source>
        <dbReference type="RuleBase" id="RU365092"/>
    </source>
</evidence>
<keyword evidence="5 8" id="KW-0812">Transmembrane</keyword>
<feature type="transmembrane region" description="Helical" evidence="8">
    <location>
        <begin position="41"/>
        <end position="60"/>
    </location>
</feature>
<dbReference type="GeneID" id="76196829"/>
<feature type="transmembrane region" description="Helical" evidence="8">
    <location>
        <begin position="403"/>
        <end position="430"/>
    </location>
</feature>
<feature type="transmembrane region" description="Helical" evidence="8">
    <location>
        <begin position="168"/>
        <end position="191"/>
    </location>
</feature>
<comment type="subcellular location">
    <subcellularLocation>
        <location evidence="1 8">Cell membrane</location>
        <topology evidence="1 8">Multi-pass membrane protein</topology>
    </subcellularLocation>
</comment>
<evidence type="ECO:0000256" key="6">
    <source>
        <dbReference type="ARBA" id="ARBA00022989"/>
    </source>
</evidence>
<evidence type="ECO:0000256" key="3">
    <source>
        <dbReference type="ARBA" id="ARBA00022448"/>
    </source>
</evidence>
<keyword evidence="3 8" id="KW-0813">Transport</keyword>
<dbReference type="EMBL" id="CDMK01000001">
    <property type="protein sequence ID" value="CRI34243.1"/>
    <property type="molecule type" value="Genomic_DNA"/>
</dbReference>
<dbReference type="NCBIfam" id="TIGR00795">
    <property type="entry name" value="lctP"/>
    <property type="match status" value="1"/>
</dbReference>